<protein>
    <submittedName>
        <fullName evidence="4">Midasin-like protein</fullName>
    </submittedName>
</protein>
<organism evidence="4 5">
    <name type="scientific">Chrysochromulina tobinii</name>
    <dbReference type="NCBI Taxonomy" id="1460289"/>
    <lineage>
        <taxon>Eukaryota</taxon>
        <taxon>Haptista</taxon>
        <taxon>Haptophyta</taxon>
        <taxon>Prymnesiophyceae</taxon>
        <taxon>Prymnesiales</taxon>
        <taxon>Chrysochromulinaceae</taxon>
        <taxon>Chrysochromulina</taxon>
    </lineage>
</organism>
<dbReference type="Gene3D" id="3.40.50.300">
    <property type="entry name" value="P-loop containing nucleotide triphosphate hydrolases"/>
    <property type="match status" value="2"/>
</dbReference>
<evidence type="ECO:0000313" key="5">
    <source>
        <dbReference type="Proteomes" id="UP000037460"/>
    </source>
</evidence>
<dbReference type="AlphaFoldDB" id="A0A0M0LQY4"/>
<feature type="domain" description="AAA+ ATPase" evidence="3">
    <location>
        <begin position="172"/>
        <end position="353"/>
    </location>
</feature>
<dbReference type="OrthoDB" id="422220at2759"/>
<name>A0A0M0LQY4_9EUKA</name>
<dbReference type="Pfam" id="PF21108">
    <property type="entry name" value="MDN1_4th"/>
    <property type="match status" value="1"/>
</dbReference>
<sequence>MGGMTASLRDLTAWVDFQNSTAHALGPYAAFVHGACLVFIDAIGLSVASSRAVREARRTRCIERLLQLLPPPVAAEGARALHLGTDTVPEMAEGERPQPYAARPVHAHDSGAHDLAGAEAMDTSTDGVARAQLFGLPPFFIDLGSAPSDAAFSLHAPTTRANAFRVLRALQLRKPILLEGSPGVGKTSLVQALGAACGHTVVRINLSEQSDLMELLGTDLPVEGAPAGTYAWQDGAFLAALKAGHWVILDELNLAPQSVLEGLNSCLDHRASVYIPELGSTYACPSTFRVFGCQNPLQQGGGRKGLPKSFLNRFTQVWMEELDASDMRLIATNHFPAIPATLLERMIGFARALQREVVTLRKFGSRGAPWDFNLRDLFRWCELIELEQVGPYWQPSQFVDSLFVQRMRTVDDRRAVLALYGAWLGGYEPGAMPGASAPLPRPITAPGTAPGTAPIESDDGFVLQPHYAITRSTVQLRPLEALMTCIRMRWMCILVGEAGAGKTSLARLLARLAGRPMAEVTLSTTTDTTELLGCFEQNEPSRVRLAALRATGTLVAHTTQALLLSGSTHTGVNVHTGHCSATSAVAAECISVATRLQAQWAELAAPLGTGGGGESRDVLGLLCAIEADAPPEGARYDAAADARNGCL</sequence>
<dbReference type="InterPro" id="IPR003593">
    <property type="entry name" value="AAA+_ATPase"/>
</dbReference>
<gene>
    <name evidence="4" type="ORF">Ctob_015555</name>
</gene>
<dbReference type="SUPFAM" id="SSF52540">
    <property type="entry name" value="P-loop containing nucleoside triphosphate hydrolases"/>
    <property type="match status" value="2"/>
</dbReference>
<dbReference type="GO" id="GO:0016887">
    <property type="term" value="F:ATP hydrolysis activity"/>
    <property type="evidence" value="ECO:0007669"/>
    <property type="project" value="InterPro"/>
</dbReference>
<dbReference type="GO" id="GO:0005524">
    <property type="term" value="F:ATP binding"/>
    <property type="evidence" value="ECO:0007669"/>
    <property type="project" value="UniProtKB-KW"/>
</dbReference>
<evidence type="ECO:0000256" key="2">
    <source>
        <dbReference type="ARBA" id="ARBA00022840"/>
    </source>
</evidence>
<dbReference type="EMBL" id="JWZX01000285">
    <property type="protein sequence ID" value="KOO53317.1"/>
    <property type="molecule type" value="Genomic_DNA"/>
</dbReference>
<dbReference type="PANTHER" id="PTHR48103:SF2">
    <property type="entry name" value="MIDASIN"/>
    <property type="match status" value="1"/>
</dbReference>
<dbReference type="InterPro" id="IPR040848">
    <property type="entry name" value="AAA_lid_7"/>
</dbReference>
<dbReference type="PANTHER" id="PTHR48103">
    <property type="entry name" value="MIDASIN-RELATED"/>
    <property type="match status" value="1"/>
</dbReference>
<dbReference type="InterPro" id="IPR048617">
    <property type="entry name" value="MDN1_AAA_lid_4"/>
</dbReference>
<dbReference type="GO" id="GO:0030687">
    <property type="term" value="C:preribosome, large subunit precursor"/>
    <property type="evidence" value="ECO:0007669"/>
    <property type="project" value="TreeGrafter"/>
</dbReference>
<feature type="domain" description="AAA+ ATPase" evidence="3">
    <location>
        <begin position="489"/>
        <end position="646"/>
    </location>
</feature>
<dbReference type="FunFam" id="3.40.50.300:FF:001384">
    <property type="entry name" value="Midasin"/>
    <property type="match status" value="1"/>
</dbReference>
<evidence type="ECO:0000259" key="3">
    <source>
        <dbReference type="SMART" id="SM00382"/>
    </source>
</evidence>
<dbReference type="Proteomes" id="UP000037460">
    <property type="component" value="Unassembled WGS sequence"/>
</dbReference>
<keyword evidence="1" id="KW-0547">Nucleotide-binding</keyword>
<keyword evidence="5" id="KW-1185">Reference proteome</keyword>
<keyword evidence="2" id="KW-0067">ATP-binding</keyword>
<dbReference type="InterPro" id="IPR011704">
    <property type="entry name" value="ATPase_dyneun-rel_AAA"/>
</dbReference>
<dbReference type="Pfam" id="PF07728">
    <property type="entry name" value="AAA_5"/>
    <property type="match status" value="2"/>
</dbReference>
<comment type="caution">
    <text evidence="4">The sequence shown here is derived from an EMBL/GenBank/DDBJ whole genome shotgun (WGS) entry which is preliminary data.</text>
</comment>
<dbReference type="SMART" id="SM00382">
    <property type="entry name" value="AAA"/>
    <property type="match status" value="2"/>
</dbReference>
<evidence type="ECO:0000256" key="1">
    <source>
        <dbReference type="ARBA" id="ARBA00022741"/>
    </source>
</evidence>
<evidence type="ECO:0000313" key="4">
    <source>
        <dbReference type="EMBL" id="KOO53317.1"/>
    </source>
</evidence>
<proteinExistence type="predicted"/>
<dbReference type="GO" id="GO:0000027">
    <property type="term" value="P:ribosomal large subunit assembly"/>
    <property type="evidence" value="ECO:0007669"/>
    <property type="project" value="TreeGrafter"/>
</dbReference>
<dbReference type="GO" id="GO:0000055">
    <property type="term" value="P:ribosomal large subunit export from nucleus"/>
    <property type="evidence" value="ECO:0007669"/>
    <property type="project" value="TreeGrafter"/>
</dbReference>
<reference evidence="5" key="1">
    <citation type="journal article" date="2015" name="PLoS Genet.">
        <title>Genome Sequence and Transcriptome Analyses of Chrysochromulina tobin: Metabolic Tools for Enhanced Algal Fitness in the Prominent Order Prymnesiales (Haptophyceae).</title>
        <authorList>
            <person name="Hovde B.T."/>
            <person name="Deodato C.R."/>
            <person name="Hunsperger H.M."/>
            <person name="Ryken S.A."/>
            <person name="Yost W."/>
            <person name="Jha R.K."/>
            <person name="Patterson J."/>
            <person name="Monnat R.J. Jr."/>
            <person name="Barlow S.B."/>
            <person name="Starkenburg S.R."/>
            <person name="Cattolico R.A."/>
        </authorList>
    </citation>
    <scope>NUCLEOTIDE SEQUENCE</scope>
    <source>
        <strain evidence="5">CCMP291</strain>
    </source>
</reference>
<dbReference type="GO" id="GO:0005634">
    <property type="term" value="C:nucleus"/>
    <property type="evidence" value="ECO:0007669"/>
    <property type="project" value="TreeGrafter"/>
</dbReference>
<dbReference type="InterPro" id="IPR027417">
    <property type="entry name" value="P-loop_NTPase"/>
</dbReference>
<accession>A0A0M0LQY4</accession>
<dbReference type="Pfam" id="PF17867">
    <property type="entry name" value="AAA_lid_7"/>
    <property type="match status" value="1"/>
</dbReference>
<dbReference type="CDD" id="cd00009">
    <property type="entry name" value="AAA"/>
    <property type="match status" value="1"/>
</dbReference>